<sequence>MSYMHFGAHSDDQSGMFSTMARFSVDGDSTGGIMVITDSGGGGNSLPAMSRDEFVEVRKQELIEAMRYVGVESTDQDYQGLYDFYYTLFAEEAASIWRDNDPNYICKIIDMVRKRKPEVLVGMWPAPGTHGQHQWAGRIAITAYNKAGDPSYCAGEYPAYQPKKLYVNDTYNIRRAVKFFPVLGENLITIFNSDEMKNGGQKYSDLNQKARRTFISQGWQESTVREGDEGFLLLASRVPVKDPATTTNDKAEDKYLFASRYPDGTTMEVRQSAASVALGRDLTVTVELYFPENVANGLSNARLDVKAPAGFNVDSTSKRLSDADIRSGAPFTVQFTATPTSEDTVGNLQRLLFTLVAEYAGEELRGDNFAIVGVTAPVEGEFVSTYEIANFHNFSAENNIDWLNLSVPPRVVLLLDQANTLNVKLVNNSGQSAQSTVSLGFVDENGAAIDGMSDIVVAEPIEVPPGGRDYAFELTPLSSRVLPEGKSSANISGVLKVTTAGGLSTQVADIYLVPSADVSGTAVAEVSVDADLSDIKKNVEQPTFSFGRKDQWSGRSRGTGEDSDIGVRGYMTYDDTALYLALEITDDYVSCGRTTDEINAHWLTDSIEIGVDRRQFNDAGDEASRIPPQKTGDAALFTARTFKVGIFPCTRDADGNAVWGARAARDADANQGLVNVTGSAAELAENTAPGFEVSVGDIDASGKQQGKYNMEVKIPWAVVPSRGADGSAMPNPTAGDRVSVNVLVYEYDESDISGTTGGRRLGWSSVRGDQQAVPYIWPEIHLK</sequence>
<dbReference type="STRING" id="1548547.BA177_04090"/>
<evidence type="ECO:0008006" key="3">
    <source>
        <dbReference type="Google" id="ProtNLM"/>
    </source>
</evidence>
<accession>A0A193LDI6</accession>
<dbReference type="SUPFAM" id="SSF102588">
    <property type="entry name" value="LmbE-like"/>
    <property type="match status" value="1"/>
</dbReference>
<dbReference type="KEGG" id="woc:BA177_04090"/>
<dbReference type="AlphaFoldDB" id="A0A193LDI6"/>
<dbReference type="Gene3D" id="2.60.40.1190">
    <property type="match status" value="1"/>
</dbReference>
<dbReference type="InterPro" id="IPR024078">
    <property type="entry name" value="LmbE-like_dom_sf"/>
</dbReference>
<dbReference type="Gene3D" id="3.40.50.10320">
    <property type="entry name" value="LmbE-like"/>
    <property type="match status" value="1"/>
</dbReference>
<organism evidence="1 2">
    <name type="scientific">Woeseia oceani</name>
    <dbReference type="NCBI Taxonomy" id="1548547"/>
    <lineage>
        <taxon>Bacteria</taxon>
        <taxon>Pseudomonadati</taxon>
        <taxon>Pseudomonadota</taxon>
        <taxon>Gammaproteobacteria</taxon>
        <taxon>Woeseiales</taxon>
        <taxon>Woeseiaceae</taxon>
        <taxon>Woeseia</taxon>
    </lineage>
</organism>
<dbReference type="SUPFAM" id="SSF49344">
    <property type="entry name" value="CBD9-like"/>
    <property type="match status" value="1"/>
</dbReference>
<gene>
    <name evidence="1" type="ORF">BA177_04090</name>
</gene>
<dbReference type="Pfam" id="PF02585">
    <property type="entry name" value="PIG-L"/>
    <property type="match status" value="1"/>
</dbReference>
<dbReference type="EMBL" id="CP016268">
    <property type="protein sequence ID" value="ANO50501.1"/>
    <property type="molecule type" value="Genomic_DNA"/>
</dbReference>
<reference evidence="1 2" key="1">
    <citation type="submission" date="2016-06" db="EMBL/GenBank/DDBJ databases">
        <title>Complete genome sequence of a deep-branching marine Gamma Proteobacterium Woeseia oceani type strain XK5.</title>
        <authorList>
            <person name="Mu D."/>
            <person name="Du Z."/>
        </authorList>
    </citation>
    <scope>NUCLEOTIDE SEQUENCE [LARGE SCALE GENOMIC DNA]</scope>
    <source>
        <strain evidence="1 2">XK5</strain>
    </source>
</reference>
<evidence type="ECO:0000313" key="2">
    <source>
        <dbReference type="Proteomes" id="UP000092695"/>
    </source>
</evidence>
<dbReference type="InterPro" id="IPR003737">
    <property type="entry name" value="GlcNAc_PI_deacetylase-related"/>
</dbReference>
<keyword evidence="2" id="KW-1185">Reference proteome</keyword>
<protein>
    <recommendedName>
        <fullName evidence="3">Carbohydrate-binding domain-containing protein</fullName>
    </recommendedName>
</protein>
<evidence type="ECO:0000313" key="1">
    <source>
        <dbReference type="EMBL" id="ANO50501.1"/>
    </source>
</evidence>
<proteinExistence type="predicted"/>
<dbReference type="Proteomes" id="UP000092695">
    <property type="component" value="Chromosome"/>
</dbReference>
<name>A0A193LDI6_9GAMM</name>